<protein>
    <submittedName>
        <fullName evidence="1">IS66 family insertion sequence element accessory protein TnpB</fullName>
    </submittedName>
</protein>
<keyword evidence="2" id="KW-1185">Reference proteome</keyword>
<sequence>MIRSLSSCLATQKPIDGLAAVIQERFARSSCSTSFFVFGNQRRDKLKIEFLQFLADSIYTDLNKNLPCVHSS</sequence>
<gene>
    <name evidence="1" type="ORF">JFN88_14465</name>
</gene>
<dbReference type="Pfam" id="PF05717">
    <property type="entry name" value="TnpB_IS66"/>
    <property type="match status" value="1"/>
</dbReference>
<dbReference type="RefSeq" id="WP_199020007.1">
    <property type="nucleotide sequence ID" value="NZ_JAELUP010000072.1"/>
</dbReference>
<dbReference type="EMBL" id="JAELUP010000072">
    <property type="protein sequence ID" value="MBJ6362466.1"/>
    <property type="molecule type" value="Genomic_DNA"/>
</dbReference>
<accession>A0A934J854</accession>
<evidence type="ECO:0000313" key="2">
    <source>
        <dbReference type="Proteomes" id="UP000640274"/>
    </source>
</evidence>
<organism evidence="1 2">
    <name type="scientific">Paenibacillus roseus</name>
    <dbReference type="NCBI Taxonomy" id="2798579"/>
    <lineage>
        <taxon>Bacteria</taxon>
        <taxon>Bacillati</taxon>
        <taxon>Bacillota</taxon>
        <taxon>Bacilli</taxon>
        <taxon>Bacillales</taxon>
        <taxon>Paenibacillaceae</taxon>
        <taxon>Paenibacillus</taxon>
    </lineage>
</organism>
<dbReference type="Proteomes" id="UP000640274">
    <property type="component" value="Unassembled WGS sequence"/>
</dbReference>
<name>A0A934J854_9BACL</name>
<reference evidence="1" key="1">
    <citation type="submission" date="2020-12" db="EMBL/GenBank/DDBJ databases">
        <authorList>
            <person name="Huq M.A."/>
        </authorList>
    </citation>
    <scope>NUCLEOTIDE SEQUENCE</scope>
    <source>
        <strain evidence="1">MAHUQ-46</strain>
    </source>
</reference>
<dbReference type="AlphaFoldDB" id="A0A934J854"/>
<evidence type="ECO:0000313" key="1">
    <source>
        <dbReference type="EMBL" id="MBJ6362466.1"/>
    </source>
</evidence>
<proteinExistence type="predicted"/>
<comment type="caution">
    <text evidence="1">The sequence shown here is derived from an EMBL/GenBank/DDBJ whole genome shotgun (WGS) entry which is preliminary data.</text>
</comment>
<dbReference type="InterPro" id="IPR008878">
    <property type="entry name" value="Transposase_IS66_Orf2"/>
</dbReference>